<name>A0A6P6SBN8_COFAR</name>
<dbReference type="InterPro" id="IPR027806">
    <property type="entry name" value="HARBI1_dom"/>
</dbReference>
<evidence type="ECO:0000256" key="2">
    <source>
        <dbReference type="ARBA" id="ARBA00004123"/>
    </source>
</evidence>
<dbReference type="GeneID" id="113689692"/>
<reference evidence="9" key="1">
    <citation type="journal article" date="2025" name="Foods">
        <title>Unveiling the Microbial Signatures of Arabica Coffee Cherries: Insights into Ripeness Specific Diversity, Functional Traits, and Implications for Quality and Safety.</title>
        <authorList>
            <consortium name="RefSeq"/>
            <person name="Tenea G.N."/>
            <person name="Cifuentes V."/>
            <person name="Reyes P."/>
            <person name="Cevallos-Vallejos M."/>
        </authorList>
    </citation>
    <scope>NUCLEOTIDE SEQUENCE [LARGE SCALE GENOMIC DNA]</scope>
</reference>
<evidence type="ECO:0000256" key="6">
    <source>
        <dbReference type="ARBA" id="ARBA00022801"/>
    </source>
</evidence>
<gene>
    <name evidence="10" type="primary">LOC113689692</name>
</gene>
<evidence type="ECO:0000259" key="8">
    <source>
        <dbReference type="Pfam" id="PF13359"/>
    </source>
</evidence>
<comment type="subcellular location">
    <subcellularLocation>
        <location evidence="2">Nucleus</location>
    </subcellularLocation>
</comment>
<evidence type="ECO:0000256" key="5">
    <source>
        <dbReference type="ARBA" id="ARBA00022723"/>
    </source>
</evidence>
<evidence type="ECO:0000256" key="3">
    <source>
        <dbReference type="ARBA" id="ARBA00006958"/>
    </source>
</evidence>
<comment type="cofactor">
    <cofactor evidence="1">
        <name>a divalent metal cation</name>
        <dbReference type="ChEBI" id="CHEBI:60240"/>
    </cofactor>
</comment>
<dbReference type="GO" id="GO:0004518">
    <property type="term" value="F:nuclease activity"/>
    <property type="evidence" value="ECO:0007669"/>
    <property type="project" value="UniProtKB-KW"/>
</dbReference>
<evidence type="ECO:0000256" key="1">
    <source>
        <dbReference type="ARBA" id="ARBA00001968"/>
    </source>
</evidence>
<dbReference type="GO" id="GO:0016787">
    <property type="term" value="F:hydrolase activity"/>
    <property type="evidence" value="ECO:0007669"/>
    <property type="project" value="UniProtKB-KW"/>
</dbReference>
<keyword evidence="7" id="KW-0539">Nucleus</keyword>
<evidence type="ECO:0000313" key="10">
    <source>
        <dbReference type="RefSeq" id="XP_027063232.1"/>
    </source>
</evidence>
<dbReference type="GO" id="GO:0005634">
    <property type="term" value="C:nucleus"/>
    <property type="evidence" value="ECO:0007669"/>
    <property type="project" value="UniProtKB-SubCell"/>
</dbReference>
<protein>
    <recommendedName>
        <fullName evidence="8">DDE Tnp4 domain-containing protein</fullName>
    </recommendedName>
</protein>
<sequence length="207" mass="23894">MKRYRNRHGSLSQNVLVVRDHNMRFTYVTVGWEGNTHDSRILQEIIQDPNCVFPWPPAGKYYAVDAAYQNITGLMAPFKGARGTAQKRTVRTLFNKRHASLRNIIERTFGVLKKRFSILKGPMQKYMMTTQNNIVLACCALHNFMREYVPNESYFVEEKADIALTDNINPFNPMPAAQVSNMSAAGIVEWNESRKAIADMMYYHQHQ</sequence>
<evidence type="ECO:0000313" key="9">
    <source>
        <dbReference type="Proteomes" id="UP001652660"/>
    </source>
</evidence>
<evidence type="ECO:0000256" key="4">
    <source>
        <dbReference type="ARBA" id="ARBA00022722"/>
    </source>
</evidence>
<reference evidence="10" key="2">
    <citation type="submission" date="2025-08" db="UniProtKB">
        <authorList>
            <consortium name="RefSeq"/>
        </authorList>
    </citation>
    <scope>IDENTIFICATION</scope>
    <source>
        <tissue evidence="10">Leaves</tissue>
    </source>
</reference>
<evidence type="ECO:0000256" key="7">
    <source>
        <dbReference type="ARBA" id="ARBA00023242"/>
    </source>
</evidence>
<accession>A0A6P6SBN8</accession>
<feature type="domain" description="DDE Tnp4" evidence="8">
    <location>
        <begin position="3"/>
        <end position="143"/>
    </location>
</feature>
<dbReference type="RefSeq" id="XP_027063232.1">
    <property type="nucleotide sequence ID" value="XM_027207431.2"/>
</dbReference>
<dbReference type="PANTHER" id="PTHR22930">
    <property type="match status" value="1"/>
</dbReference>
<keyword evidence="6" id="KW-0378">Hydrolase</keyword>
<dbReference type="InterPro" id="IPR045249">
    <property type="entry name" value="HARBI1-like"/>
</dbReference>
<organism evidence="9 10">
    <name type="scientific">Coffea arabica</name>
    <name type="common">Arabian coffee</name>
    <dbReference type="NCBI Taxonomy" id="13443"/>
    <lineage>
        <taxon>Eukaryota</taxon>
        <taxon>Viridiplantae</taxon>
        <taxon>Streptophyta</taxon>
        <taxon>Embryophyta</taxon>
        <taxon>Tracheophyta</taxon>
        <taxon>Spermatophyta</taxon>
        <taxon>Magnoliopsida</taxon>
        <taxon>eudicotyledons</taxon>
        <taxon>Gunneridae</taxon>
        <taxon>Pentapetalae</taxon>
        <taxon>asterids</taxon>
        <taxon>lamiids</taxon>
        <taxon>Gentianales</taxon>
        <taxon>Rubiaceae</taxon>
        <taxon>Ixoroideae</taxon>
        <taxon>Gardenieae complex</taxon>
        <taxon>Bertiereae - Coffeeae clade</taxon>
        <taxon>Coffeeae</taxon>
        <taxon>Coffea</taxon>
    </lineage>
</organism>
<keyword evidence="9" id="KW-1185">Reference proteome</keyword>
<dbReference type="Pfam" id="PF13359">
    <property type="entry name" value="DDE_Tnp_4"/>
    <property type="match status" value="1"/>
</dbReference>
<proteinExistence type="inferred from homology"/>
<dbReference type="AlphaFoldDB" id="A0A6P6SBN8"/>
<dbReference type="Proteomes" id="UP001652660">
    <property type="component" value="Chromosome 5c"/>
</dbReference>
<dbReference type="PANTHER" id="PTHR22930:SF221">
    <property type="entry name" value="NUCLEASE HARBI1"/>
    <property type="match status" value="1"/>
</dbReference>
<dbReference type="OrthoDB" id="1696744at2759"/>
<dbReference type="GO" id="GO:0046872">
    <property type="term" value="F:metal ion binding"/>
    <property type="evidence" value="ECO:0007669"/>
    <property type="project" value="UniProtKB-KW"/>
</dbReference>
<keyword evidence="5" id="KW-0479">Metal-binding</keyword>
<keyword evidence="4" id="KW-0540">Nuclease</keyword>
<comment type="similarity">
    <text evidence="3">Belongs to the HARBI1 family.</text>
</comment>